<gene>
    <name evidence="3" type="primary">Q92217</name>
</gene>
<name>A0A5K1K5G2_9APHY</name>
<dbReference type="AlphaFoldDB" id="A0A5K1K5G2"/>
<evidence type="ECO:0000256" key="1">
    <source>
        <dbReference type="SAM" id="Coils"/>
    </source>
</evidence>
<feature type="coiled-coil region" evidence="1">
    <location>
        <begin position="112"/>
        <end position="143"/>
    </location>
</feature>
<feature type="region of interest" description="Disordered" evidence="2">
    <location>
        <begin position="32"/>
        <end position="60"/>
    </location>
</feature>
<organism evidence="3">
    <name type="scientific">Ganoderma boninense</name>
    <dbReference type="NCBI Taxonomy" id="34458"/>
    <lineage>
        <taxon>Eukaryota</taxon>
        <taxon>Fungi</taxon>
        <taxon>Dikarya</taxon>
        <taxon>Basidiomycota</taxon>
        <taxon>Agaricomycotina</taxon>
        <taxon>Agaricomycetes</taxon>
        <taxon>Polyporales</taxon>
        <taxon>Polyporaceae</taxon>
        <taxon>Ganoderma</taxon>
    </lineage>
</organism>
<reference evidence="3" key="1">
    <citation type="submission" date="2019-10" db="EMBL/GenBank/DDBJ databases">
        <authorList>
            <person name="Nor Muhammad N."/>
        </authorList>
    </citation>
    <scope>NUCLEOTIDE SEQUENCE</scope>
</reference>
<evidence type="ECO:0000256" key="2">
    <source>
        <dbReference type="SAM" id="MobiDB-lite"/>
    </source>
</evidence>
<evidence type="ECO:0000313" key="3">
    <source>
        <dbReference type="EMBL" id="VWP01540.1"/>
    </source>
</evidence>
<keyword evidence="1" id="KW-0175">Coiled coil</keyword>
<dbReference type="EMBL" id="LR729454">
    <property type="protein sequence ID" value="VWP01540.1"/>
    <property type="molecule type" value="Genomic_DNA"/>
</dbReference>
<sequence>MTLDRVRLFLSVPESFFLAQYAGMKNRIQNHHRASTAALSNSNIPETPHVGPRRDNSFQTTNVEDKGHEMDRLREKERRASQFAHSVKIKLETTTRRLEKADADLVASKHWAQQMEARLHNAERHAEETIAQLSRELRRCQSELGMKAALLDTRSAELRNAQAYLTLLDDVTDTEVLQLVNGINSRIFQVAANIAGAFQQRYRNQKDVQASKEAVTRLQAFLDSNLLLALNTVHHADDPLVVQTALQAILASCAGWLCATWNDHDDCPLQYIYQAIRETGPYAQTMGPKFLLMNLWSEPQSIAGRWRALSRTYVKTFLTDDKDRQRFETDRVLDCFTDILLISGVGVQQHDLRMEIEHEYADRLREVIHTSHEVQRITGERVISRDLLTVVVKPNESFNPSRMVDEWADPKRARHGHKPRPVVCTTQLGLVREERRTAERAGGEMGIVEVFLLKPKVVLRSLLEELSIEQHRGPCKT</sequence>
<accession>A0A5K1K5G2</accession>
<proteinExistence type="predicted"/>
<protein>
    <submittedName>
        <fullName evidence="3">N/A</fullName>
    </submittedName>
</protein>